<gene>
    <name evidence="2" type="ORF">RUM44_003070</name>
</gene>
<comment type="caution">
    <text evidence="2">The sequence shown here is derived from an EMBL/GenBank/DDBJ whole genome shotgun (WGS) entry which is preliminary data.</text>
</comment>
<keyword evidence="3" id="KW-1185">Reference proteome</keyword>
<name>A0ABR1AXG6_POLSC</name>
<proteinExistence type="predicted"/>
<organism evidence="2 3">
    <name type="scientific">Polyplax serrata</name>
    <name type="common">Common mouse louse</name>
    <dbReference type="NCBI Taxonomy" id="468196"/>
    <lineage>
        <taxon>Eukaryota</taxon>
        <taxon>Metazoa</taxon>
        <taxon>Ecdysozoa</taxon>
        <taxon>Arthropoda</taxon>
        <taxon>Hexapoda</taxon>
        <taxon>Insecta</taxon>
        <taxon>Pterygota</taxon>
        <taxon>Neoptera</taxon>
        <taxon>Paraneoptera</taxon>
        <taxon>Psocodea</taxon>
        <taxon>Troctomorpha</taxon>
        <taxon>Phthiraptera</taxon>
        <taxon>Anoplura</taxon>
        <taxon>Polyplacidae</taxon>
        <taxon>Polyplax</taxon>
    </lineage>
</organism>
<accession>A0ABR1AXG6</accession>
<dbReference type="Proteomes" id="UP001359485">
    <property type="component" value="Unassembled WGS sequence"/>
</dbReference>
<evidence type="ECO:0000313" key="3">
    <source>
        <dbReference type="Proteomes" id="UP001359485"/>
    </source>
</evidence>
<evidence type="ECO:0000313" key="2">
    <source>
        <dbReference type="EMBL" id="KAK6630900.1"/>
    </source>
</evidence>
<feature type="compositionally biased region" description="Basic and acidic residues" evidence="1">
    <location>
        <begin position="113"/>
        <end position="129"/>
    </location>
</feature>
<reference evidence="2 3" key="1">
    <citation type="submission" date="2023-09" db="EMBL/GenBank/DDBJ databases">
        <title>Genomes of two closely related lineages of the louse Polyplax serrata with different host specificities.</title>
        <authorList>
            <person name="Martinu J."/>
            <person name="Tarabai H."/>
            <person name="Stefka J."/>
            <person name="Hypsa V."/>
        </authorList>
    </citation>
    <scope>NUCLEOTIDE SEQUENCE [LARGE SCALE GENOMIC DNA]</scope>
    <source>
        <strain evidence="2">98ZLc_SE</strain>
    </source>
</reference>
<evidence type="ECO:0000256" key="1">
    <source>
        <dbReference type="SAM" id="MobiDB-lite"/>
    </source>
</evidence>
<feature type="region of interest" description="Disordered" evidence="1">
    <location>
        <begin position="104"/>
        <end position="129"/>
    </location>
</feature>
<dbReference type="EMBL" id="JAWJWF010000007">
    <property type="protein sequence ID" value="KAK6630900.1"/>
    <property type="molecule type" value="Genomic_DNA"/>
</dbReference>
<sequence>MFVSKVQEFVRTFNREVRQLKKEESHEKKKQKTVEEQNERIGWMDTTTEKKAIKKLRFFKLMKLSALLNRLELNGMLVLCLEYPTGKYDMEEKKQTFSRRKLKLKKSQVGARMKNDAPTLRRAEGERKF</sequence>
<protein>
    <submittedName>
        <fullName evidence="2">Uncharacterized protein</fullName>
    </submittedName>
</protein>